<keyword evidence="6 15" id="KW-0698">rRNA processing</keyword>
<dbReference type="InterPro" id="IPR011907">
    <property type="entry name" value="RNase_III"/>
</dbReference>
<dbReference type="GO" id="GO:0042802">
    <property type="term" value="F:identical protein binding"/>
    <property type="evidence" value="ECO:0007669"/>
    <property type="project" value="UniProtKB-ARBA"/>
</dbReference>
<evidence type="ECO:0000256" key="5">
    <source>
        <dbReference type="ARBA" id="ARBA00022490"/>
    </source>
</evidence>
<dbReference type="NCBIfam" id="TIGR02191">
    <property type="entry name" value="RNaseIII"/>
    <property type="match status" value="1"/>
</dbReference>
<dbReference type="InterPro" id="IPR036389">
    <property type="entry name" value="RNase_III_sf"/>
</dbReference>
<comment type="similarity">
    <text evidence="3">Belongs to the ribonuclease III family.</text>
</comment>
<dbReference type="SMART" id="SM00535">
    <property type="entry name" value="RIBOc"/>
    <property type="match status" value="1"/>
</dbReference>
<dbReference type="PROSITE" id="PS50137">
    <property type="entry name" value="DS_RBD"/>
    <property type="match status" value="1"/>
</dbReference>
<dbReference type="KEGG" id="mdv:C5Q96_03180"/>
<dbReference type="GO" id="GO:0008033">
    <property type="term" value="P:tRNA processing"/>
    <property type="evidence" value="ECO:0007669"/>
    <property type="project" value="UniProtKB-KW"/>
</dbReference>
<feature type="binding site" evidence="15">
    <location>
        <position position="43"/>
    </location>
    <ligand>
        <name>Mg(2+)</name>
        <dbReference type="ChEBI" id="CHEBI:18420"/>
    </ligand>
</feature>
<protein>
    <recommendedName>
        <fullName evidence="15">Ribonuclease 3</fullName>
        <ecNumber evidence="15">3.1.26.3</ecNumber>
    </recommendedName>
    <alternativeName>
        <fullName evidence="15">Ribonuclease III</fullName>
        <shortName evidence="15">RNase III</shortName>
    </alternativeName>
</protein>
<dbReference type="Pfam" id="PF14622">
    <property type="entry name" value="Ribonucleas_3_3"/>
    <property type="match status" value="1"/>
</dbReference>
<comment type="function">
    <text evidence="15">Digests double-stranded RNA. Involved in the processing of primary rRNA transcript to yield the immediate precursors to the large and small rRNAs (23S and 16S). Processes some mRNAs, and tRNAs when they are encoded in the rRNA operon. Processes pre-crRNA and tracrRNA of type II CRISPR loci if present in the organism.</text>
</comment>
<feature type="binding site" evidence="15">
    <location>
        <position position="116"/>
    </location>
    <ligand>
        <name>Mg(2+)</name>
        <dbReference type="ChEBI" id="CHEBI:18420"/>
    </ligand>
</feature>
<dbReference type="PROSITE" id="PS50142">
    <property type="entry name" value="RNASE_3_2"/>
    <property type="match status" value="1"/>
</dbReference>
<evidence type="ECO:0000256" key="15">
    <source>
        <dbReference type="HAMAP-Rule" id="MF_00104"/>
    </source>
</evidence>
<evidence type="ECO:0000256" key="8">
    <source>
        <dbReference type="ARBA" id="ARBA00022694"/>
    </source>
</evidence>
<evidence type="ECO:0000259" key="16">
    <source>
        <dbReference type="PROSITE" id="PS50137"/>
    </source>
</evidence>
<dbReference type="Gene3D" id="1.10.1520.10">
    <property type="entry name" value="Ribonuclease III domain"/>
    <property type="match status" value="1"/>
</dbReference>
<dbReference type="InterPro" id="IPR014720">
    <property type="entry name" value="dsRBD_dom"/>
</dbReference>
<keyword evidence="19" id="KW-1185">Reference proteome</keyword>
<evidence type="ECO:0000256" key="4">
    <source>
        <dbReference type="ARBA" id="ARBA00011738"/>
    </source>
</evidence>
<keyword evidence="15" id="KW-0699">rRNA-binding</keyword>
<dbReference type="EMBL" id="CP027228">
    <property type="protein sequence ID" value="AVM47893.1"/>
    <property type="molecule type" value="Genomic_DNA"/>
</dbReference>
<proteinExistence type="inferred from homology"/>
<dbReference type="AlphaFoldDB" id="A0A2S0L3R1"/>
<evidence type="ECO:0000313" key="19">
    <source>
        <dbReference type="Proteomes" id="UP000237883"/>
    </source>
</evidence>
<comment type="subcellular location">
    <subcellularLocation>
        <location evidence="2 15">Cytoplasm</location>
    </subcellularLocation>
</comment>
<dbReference type="GO" id="GO:0006397">
    <property type="term" value="P:mRNA processing"/>
    <property type="evidence" value="ECO:0007669"/>
    <property type="project" value="UniProtKB-UniRule"/>
</dbReference>
<dbReference type="GO" id="GO:0003725">
    <property type="term" value="F:double-stranded RNA binding"/>
    <property type="evidence" value="ECO:0007669"/>
    <property type="project" value="TreeGrafter"/>
</dbReference>
<keyword evidence="12 15" id="KW-0378">Hydrolase</keyword>
<keyword evidence="14 15" id="KW-0694">RNA-binding</keyword>
<feature type="active site" evidence="15">
    <location>
        <position position="119"/>
    </location>
</feature>
<evidence type="ECO:0000256" key="10">
    <source>
        <dbReference type="ARBA" id="ARBA00022723"/>
    </source>
</evidence>
<keyword evidence="11 15" id="KW-0255">Endonuclease</keyword>
<dbReference type="GO" id="GO:0046872">
    <property type="term" value="F:metal ion binding"/>
    <property type="evidence" value="ECO:0007669"/>
    <property type="project" value="UniProtKB-KW"/>
</dbReference>
<dbReference type="HAMAP" id="MF_00104">
    <property type="entry name" value="RNase_III"/>
    <property type="match status" value="1"/>
</dbReference>
<dbReference type="SUPFAM" id="SSF69065">
    <property type="entry name" value="RNase III domain-like"/>
    <property type="match status" value="1"/>
</dbReference>
<evidence type="ECO:0000256" key="14">
    <source>
        <dbReference type="ARBA" id="ARBA00022884"/>
    </source>
</evidence>
<feature type="domain" description="DRBM" evidence="16">
    <location>
        <begin position="157"/>
        <end position="227"/>
    </location>
</feature>
<dbReference type="EC" id="3.1.26.3" evidence="15"/>
<evidence type="ECO:0000256" key="2">
    <source>
        <dbReference type="ARBA" id="ARBA00004496"/>
    </source>
</evidence>
<dbReference type="SMART" id="SM00358">
    <property type="entry name" value="DSRM"/>
    <property type="match status" value="1"/>
</dbReference>
<dbReference type="PANTHER" id="PTHR11207">
    <property type="entry name" value="RIBONUCLEASE III"/>
    <property type="match status" value="1"/>
</dbReference>
<evidence type="ECO:0000256" key="1">
    <source>
        <dbReference type="ARBA" id="ARBA00000109"/>
    </source>
</evidence>
<name>A0A2S0L3R1_9FIRM</name>
<gene>
    <name evidence="15 18" type="primary">rnc</name>
    <name evidence="18" type="ORF">C5Q96_03180</name>
</gene>
<keyword evidence="5 15" id="KW-0963">Cytoplasm</keyword>
<keyword evidence="8 15" id="KW-0819">tRNA processing</keyword>
<sequence length="233" mass="25715">MDSLEKKLGYKFNNRKLLEIALTHSSYASEHGKSYEFNNERLEFLGDAFLDAIVGKKVFVIMQEANEGVLSKTRADVVCEKSLADVAKSLNLGDYLRLGKGEENGGGRQKPSIVGDAVEALIGAMIIDGGYERAERIVLDLFSDKIRLAIKGELHKDYKTKLQEKLQDHIKGVCIEYKLVREEGPDHRKEFVTAVLANGEELGRGIGKSKKESEQAAASNALTKGDIACILNE</sequence>
<dbReference type="PANTHER" id="PTHR11207:SF0">
    <property type="entry name" value="RIBONUCLEASE 3"/>
    <property type="match status" value="1"/>
</dbReference>
<organism evidence="18 19">
    <name type="scientific">Mogibacterium diversum</name>
    <dbReference type="NCBI Taxonomy" id="114527"/>
    <lineage>
        <taxon>Bacteria</taxon>
        <taxon>Bacillati</taxon>
        <taxon>Bacillota</taxon>
        <taxon>Clostridia</taxon>
        <taxon>Peptostreptococcales</taxon>
        <taxon>Anaerovoracaceae</taxon>
        <taxon>Mogibacterium</taxon>
    </lineage>
</organism>
<dbReference type="PROSITE" id="PS00517">
    <property type="entry name" value="RNASE_3_1"/>
    <property type="match status" value="1"/>
</dbReference>
<dbReference type="CDD" id="cd00593">
    <property type="entry name" value="RIBOc"/>
    <property type="match status" value="1"/>
</dbReference>
<dbReference type="Pfam" id="PF00035">
    <property type="entry name" value="dsrm"/>
    <property type="match status" value="1"/>
</dbReference>
<feature type="binding site" evidence="15">
    <location>
        <position position="119"/>
    </location>
    <ligand>
        <name>Mg(2+)</name>
        <dbReference type="ChEBI" id="CHEBI:18420"/>
    </ligand>
</feature>
<comment type="catalytic activity">
    <reaction evidence="1 15">
        <text>Endonucleolytic cleavage to 5'-phosphomonoester.</text>
        <dbReference type="EC" id="3.1.26.3"/>
    </reaction>
</comment>
<dbReference type="GO" id="GO:0010468">
    <property type="term" value="P:regulation of gene expression"/>
    <property type="evidence" value="ECO:0007669"/>
    <property type="project" value="TreeGrafter"/>
</dbReference>
<evidence type="ECO:0000256" key="3">
    <source>
        <dbReference type="ARBA" id="ARBA00010183"/>
    </source>
</evidence>
<feature type="domain" description="RNase III" evidence="17">
    <location>
        <begin position="1"/>
        <end position="130"/>
    </location>
</feature>
<evidence type="ECO:0000259" key="17">
    <source>
        <dbReference type="PROSITE" id="PS50142"/>
    </source>
</evidence>
<dbReference type="Gene3D" id="3.30.160.20">
    <property type="match status" value="1"/>
</dbReference>
<feature type="active site" evidence="15">
    <location>
        <position position="47"/>
    </location>
</feature>
<keyword evidence="13 15" id="KW-0460">Magnesium</keyword>
<dbReference type="InterPro" id="IPR000999">
    <property type="entry name" value="RNase_III_dom"/>
</dbReference>
<evidence type="ECO:0000256" key="9">
    <source>
        <dbReference type="ARBA" id="ARBA00022722"/>
    </source>
</evidence>
<dbReference type="CDD" id="cd10845">
    <property type="entry name" value="DSRM_RNAse_III_family"/>
    <property type="match status" value="1"/>
</dbReference>
<dbReference type="Proteomes" id="UP000237883">
    <property type="component" value="Chromosome"/>
</dbReference>
<dbReference type="GO" id="GO:0004525">
    <property type="term" value="F:ribonuclease III activity"/>
    <property type="evidence" value="ECO:0007669"/>
    <property type="project" value="UniProtKB-UniRule"/>
</dbReference>
<keyword evidence="9 15" id="KW-0540">Nuclease</keyword>
<dbReference type="GO" id="GO:0019843">
    <property type="term" value="F:rRNA binding"/>
    <property type="evidence" value="ECO:0007669"/>
    <property type="project" value="UniProtKB-KW"/>
</dbReference>
<evidence type="ECO:0000256" key="6">
    <source>
        <dbReference type="ARBA" id="ARBA00022552"/>
    </source>
</evidence>
<keyword evidence="7 15" id="KW-0507">mRNA processing</keyword>
<dbReference type="GO" id="GO:0005737">
    <property type="term" value="C:cytoplasm"/>
    <property type="evidence" value="ECO:0007669"/>
    <property type="project" value="UniProtKB-SubCell"/>
</dbReference>
<evidence type="ECO:0000313" key="18">
    <source>
        <dbReference type="EMBL" id="AVM47893.1"/>
    </source>
</evidence>
<dbReference type="FunFam" id="3.30.160.20:FF:000003">
    <property type="entry name" value="Ribonuclease 3"/>
    <property type="match status" value="1"/>
</dbReference>
<dbReference type="OrthoDB" id="9805026at2"/>
<keyword evidence="10 15" id="KW-0479">Metal-binding</keyword>
<dbReference type="SUPFAM" id="SSF54768">
    <property type="entry name" value="dsRNA-binding domain-like"/>
    <property type="match status" value="1"/>
</dbReference>
<dbReference type="RefSeq" id="WP_106056972.1">
    <property type="nucleotide sequence ID" value="NZ_CP027228.1"/>
</dbReference>
<evidence type="ECO:0000256" key="11">
    <source>
        <dbReference type="ARBA" id="ARBA00022759"/>
    </source>
</evidence>
<comment type="cofactor">
    <cofactor evidence="15">
        <name>Mg(2+)</name>
        <dbReference type="ChEBI" id="CHEBI:18420"/>
    </cofactor>
</comment>
<dbReference type="GO" id="GO:0006364">
    <property type="term" value="P:rRNA processing"/>
    <property type="evidence" value="ECO:0007669"/>
    <property type="project" value="UniProtKB-UniRule"/>
</dbReference>
<accession>A0A2S0L3R1</accession>
<comment type="subunit">
    <text evidence="4 15">Homodimer.</text>
</comment>
<reference evidence="19" key="1">
    <citation type="submission" date="2018-02" db="EMBL/GenBank/DDBJ databases">
        <authorList>
            <person name="Holder M.E."/>
            <person name="Ajami N.J."/>
            <person name="Petrosino J.F."/>
        </authorList>
    </citation>
    <scope>NUCLEOTIDE SEQUENCE [LARGE SCALE GENOMIC DNA]</scope>
    <source>
        <strain evidence="19">CCUG 47132</strain>
    </source>
</reference>
<dbReference type="FunFam" id="1.10.1520.10:FF:000001">
    <property type="entry name" value="Ribonuclease 3"/>
    <property type="match status" value="1"/>
</dbReference>
<evidence type="ECO:0000256" key="13">
    <source>
        <dbReference type="ARBA" id="ARBA00022842"/>
    </source>
</evidence>
<evidence type="ECO:0000256" key="7">
    <source>
        <dbReference type="ARBA" id="ARBA00022664"/>
    </source>
</evidence>
<dbReference type="GeneID" id="78391259"/>
<evidence type="ECO:0000256" key="12">
    <source>
        <dbReference type="ARBA" id="ARBA00022801"/>
    </source>
</evidence>